<dbReference type="Proteomes" id="UP000224915">
    <property type="component" value="Unassembled WGS sequence"/>
</dbReference>
<name>A0A2A9CZT4_9MICO</name>
<dbReference type="RefSeq" id="WP_098468725.1">
    <property type="nucleotide sequence ID" value="NZ_PDJD01000001.1"/>
</dbReference>
<keyword evidence="3" id="KW-1185">Reference proteome</keyword>
<feature type="transmembrane region" description="Helical" evidence="1">
    <location>
        <begin position="115"/>
        <end position="137"/>
    </location>
</feature>
<sequence length="142" mass="14048">MTDTPLLLGLVAAISLAISAAGGSVLVSALLRFADSREQRAATGAAARALRGGTTIGVLERIAVTGTILLGHPEGVAVVVAVKGLGRLPELAGKRADASGTGEAADLAAAISERFLIGTLASLLWATALGALGRWGLNLLGG</sequence>
<dbReference type="OrthoDB" id="3388334at2"/>
<gene>
    <name evidence="2" type="ORF">ATL40_1204</name>
</gene>
<evidence type="ECO:0000256" key="1">
    <source>
        <dbReference type="SAM" id="Phobius"/>
    </source>
</evidence>
<comment type="caution">
    <text evidence="2">The sequence shown here is derived from an EMBL/GenBank/DDBJ whole genome shotgun (WGS) entry which is preliminary data.</text>
</comment>
<keyword evidence="1" id="KW-1133">Transmembrane helix</keyword>
<evidence type="ECO:0000313" key="3">
    <source>
        <dbReference type="Proteomes" id="UP000224915"/>
    </source>
</evidence>
<dbReference type="EMBL" id="PDJD01000001">
    <property type="protein sequence ID" value="PFG19636.1"/>
    <property type="molecule type" value="Genomic_DNA"/>
</dbReference>
<feature type="transmembrane region" description="Helical" evidence="1">
    <location>
        <begin position="6"/>
        <end position="31"/>
    </location>
</feature>
<evidence type="ECO:0000313" key="2">
    <source>
        <dbReference type="EMBL" id="PFG19636.1"/>
    </source>
</evidence>
<keyword evidence="1" id="KW-0472">Membrane</keyword>
<reference evidence="2 3" key="1">
    <citation type="submission" date="2017-10" db="EMBL/GenBank/DDBJ databases">
        <title>Sequencing the genomes of 1000 actinobacteria strains.</title>
        <authorList>
            <person name="Klenk H.-P."/>
        </authorList>
    </citation>
    <scope>NUCLEOTIDE SEQUENCE [LARGE SCALE GENOMIC DNA]</scope>
    <source>
        <strain evidence="2 3">DSM 21801</strain>
    </source>
</reference>
<proteinExistence type="predicted"/>
<keyword evidence="1" id="KW-0812">Transmembrane</keyword>
<organism evidence="2 3">
    <name type="scientific">Serinibacter salmoneus</name>
    <dbReference type="NCBI Taxonomy" id="556530"/>
    <lineage>
        <taxon>Bacteria</taxon>
        <taxon>Bacillati</taxon>
        <taxon>Actinomycetota</taxon>
        <taxon>Actinomycetes</taxon>
        <taxon>Micrococcales</taxon>
        <taxon>Beutenbergiaceae</taxon>
        <taxon>Serinibacter</taxon>
    </lineage>
</organism>
<dbReference type="AlphaFoldDB" id="A0A2A9CZT4"/>
<accession>A0A2A9CZT4</accession>
<protein>
    <submittedName>
        <fullName evidence="2">Uncharacterized protein</fullName>
    </submittedName>
</protein>